<reference evidence="1 2" key="1">
    <citation type="submission" date="2018-09" db="EMBL/GenBank/DDBJ databases">
        <title>Isolation, diversity and antifungal activity of actinobacteria from wheat.</title>
        <authorList>
            <person name="Han C."/>
        </authorList>
    </citation>
    <scope>NUCLEOTIDE SEQUENCE [LARGE SCALE GENOMIC DNA]</scope>
    <source>
        <strain evidence="1 2">NEAU-YY265</strain>
    </source>
</reference>
<dbReference type="RefSeq" id="WP_119658150.1">
    <property type="nucleotide sequence ID" value="NZ_QUAL01000012.1"/>
</dbReference>
<accession>A0A418KY14</accession>
<proteinExistence type="predicted"/>
<sequence length="158" mass="17623">MASDLTPVELKIIRHSFKGWHGGALVIDPDGAIARFVQSFRGGSSLWKDGPWYQTTRQGIELREDASRETIALLTWSRIKQWVLDLPRAERDALCAAETVYRQRRRTIADARGIPDDTDLGVREAEAVRDAAFQRCVDASATTQPALFDVTEQQAVPG</sequence>
<dbReference type="EMBL" id="QUAL01000012">
    <property type="protein sequence ID" value="RIQ36975.1"/>
    <property type="molecule type" value="Genomic_DNA"/>
</dbReference>
<gene>
    <name evidence="1" type="ORF">DY240_01185</name>
</gene>
<keyword evidence="2" id="KW-1185">Reference proteome</keyword>
<dbReference type="Proteomes" id="UP000284057">
    <property type="component" value="Unassembled WGS sequence"/>
</dbReference>
<organism evidence="1 2">
    <name type="scientific">Jiangella rhizosphaerae</name>
    <dbReference type="NCBI Taxonomy" id="2293569"/>
    <lineage>
        <taxon>Bacteria</taxon>
        <taxon>Bacillati</taxon>
        <taxon>Actinomycetota</taxon>
        <taxon>Actinomycetes</taxon>
        <taxon>Jiangellales</taxon>
        <taxon>Jiangellaceae</taxon>
        <taxon>Jiangella</taxon>
    </lineage>
</organism>
<evidence type="ECO:0000313" key="1">
    <source>
        <dbReference type="EMBL" id="RIQ36975.1"/>
    </source>
</evidence>
<protein>
    <submittedName>
        <fullName evidence="1">Uncharacterized protein</fullName>
    </submittedName>
</protein>
<dbReference type="AlphaFoldDB" id="A0A418KY14"/>
<name>A0A418KY14_9ACTN</name>
<comment type="caution">
    <text evidence="1">The sequence shown here is derived from an EMBL/GenBank/DDBJ whole genome shotgun (WGS) entry which is preliminary data.</text>
</comment>
<evidence type="ECO:0000313" key="2">
    <source>
        <dbReference type="Proteomes" id="UP000284057"/>
    </source>
</evidence>
<dbReference type="OrthoDB" id="9828342at2"/>